<comment type="caution">
    <text evidence="3">The sequence shown here is derived from an EMBL/GenBank/DDBJ whole genome shotgun (WGS) entry which is preliminary data.</text>
</comment>
<reference evidence="3 4" key="1">
    <citation type="journal article" date="2020" name="Mol. Plant">
        <title>The Chromosome-Based Rubber Tree Genome Provides New Insights into Spurge Genome Evolution and Rubber Biosynthesis.</title>
        <authorList>
            <person name="Liu J."/>
            <person name="Shi C."/>
            <person name="Shi C.C."/>
            <person name="Li W."/>
            <person name="Zhang Q.J."/>
            <person name="Zhang Y."/>
            <person name="Li K."/>
            <person name="Lu H.F."/>
            <person name="Shi C."/>
            <person name="Zhu S.T."/>
            <person name="Xiao Z.Y."/>
            <person name="Nan H."/>
            <person name="Yue Y."/>
            <person name="Zhu X.G."/>
            <person name="Wu Y."/>
            <person name="Hong X.N."/>
            <person name="Fan G.Y."/>
            <person name="Tong Y."/>
            <person name="Zhang D."/>
            <person name="Mao C.L."/>
            <person name="Liu Y.L."/>
            <person name="Hao S.J."/>
            <person name="Liu W.Q."/>
            <person name="Lv M.Q."/>
            <person name="Zhang H.B."/>
            <person name="Liu Y."/>
            <person name="Hu-Tang G.R."/>
            <person name="Wang J.P."/>
            <person name="Wang J.H."/>
            <person name="Sun Y.H."/>
            <person name="Ni S.B."/>
            <person name="Chen W.B."/>
            <person name="Zhang X.C."/>
            <person name="Jiao Y.N."/>
            <person name="Eichler E.E."/>
            <person name="Li G.H."/>
            <person name="Liu X."/>
            <person name="Gao L.Z."/>
        </authorList>
    </citation>
    <scope>NUCLEOTIDE SEQUENCE [LARGE SCALE GENOMIC DNA]</scope>
    <source>
        <strain evidence="4">cv. GT1</strain>
        <tissue evidence="3">Leaf</tissue>
    </source>
</reference>
<keyword evidence="4" id="KW-1185">Reference proteome</keyword>
<dbReference type="InterPro" id="IPR006041">
    <property type="entry name" value="Pollen_Ole_e1_allergen"/>
</dbReference>
<dbReference type="EMBL" id="JAAGAX010000017">
    <property type="protein sequence ID" value="KAF2286119.1"/>
    <property type="molecule type" value="Genomic_DNA"/>
</dbReference>
<evidence type="ECO:0000313" key="3">
    <source>
        <dbReference type="EMBL" id="KAF2286119.1"/>
    </source>
</evidence>
<dbReference type="AlphaFoldDB" id="A0A6A6KF17"/>
<dbReference type="OrthoDB" id="1888725at2759"/>
<gene>
    <name evidence="3" type="ORF">GH714_010596</name>
</gene>
<keyword evidence="2" id="KW-1015">Disulfide bond</keyword>
<sequence>MHSTNSIVFLAFVICFLSLIHLTHGETYFNVKGKVYCDTCHVQFITKATTFLQGAKVQLECKNKETNEITIRKEAETDESGEYHIKVKGDHEEELCQVTPISSPDPECNKISQDPFVKNAGQISLSHHKGITSKTRNANPIGFLKETVLPQCSEILSQMGVTAYGLVP</sequence>
<organism evidence="3 4">
    <name type="scientific">Hevea brasiliensis</name>
    <name type="common">Para rubber tree</name>
    <name type="synonym">Siphonia brasiliensis</name>
    <dbReference type="NCBI Taxonomy" id="3981"/>
    <lineage>
        <taxon>Eukaryota</taxon>
        <taxon>Viridiplantae</taxon>
        <taxon>Streptophyta</taxon>
        <taxon>Embryophyta</taxon>
        <taxon>Tracheophyta</taxon>
        <taxon>Spermatophyta</taxon>
        <taxon>Magnoliopsida</taxon>
        <taxon>eudicotyledons</taxon>
        <taxon>Gunneridae</taxon>
        <taxon>Pentapetalae</taxon>
        <taxon>rosids</taxon>
        <taxon>fabids</taxon>
        <taxon>Malpighiales</taxon>
        <taxon>Euphorbiaceae</taxon>
        <taxon>Crotonoideae</taxon>
        <taxon>Micrandreae</taxon>
        <taxon>Hevea</taxon>
    </lineage>
</organism>
<name>A0A6A6KF17_HEVBR</name>
<dbReference type="PANTHER" id="PTHR31614:SF2">
    <property type="entry name" value="F28N24.16 PROTEIN"/>
    <property type="match status" value="1"/>
</dbReference>
<protein>
    <submittedName>
        <fullName evidence="3">Uncharacterized protein</fullName>
    </submittedName>
</protein>
<dbReference type="PANTHER" id="PTHR31614">
    <property type="entry name" value="PROTEIN DOWNSTREAM OF FLC-RELATED"/>
    <property type="match status" value="1"/>
</dbReference>
<evidence type="ECO:0000313" key="4">
    <source>
        <dbReference type="Proteomes" id="UP000467840"/>
    </source>
</evidence>
<accession>A0A6A6KF17</accession>
<evidence type="ECO:0000256" key="1">
    <source>
        <dbReference type="ARBA" id="ARBA00010049"/>
    </source>
</evidence>
<dbReference type="Proteomes" id="UP000467840">
    <property type="component" value="Chromosome 3"/>
</dbReference>
<evidence type="ECO:0000256" key="2">
    <source>
        <dbReference type="ARBA" id="ARBA00023157"/>
    </source>
</evidence>
<comment type="similarity">
    <text evidence="1">Belongs to the Ole e I family.</text>
</comment>
<dbReference type="Pfam" id="PF01190">
    <property type="entry name" value="Pollen_Ole_e_1"/>
    <property type="match status" value="1"/>
</dbReference>
<proteinExistence type="inferred from homology"/>